<evidence type="ECO:0000313" key="3">
    <source>
        <dbReference type="Proteomes" id="UP000757103"/>
    </source>
</evidence>
<name>A0A921SUK9_9BACT</name>
<dbReference type="AlphaFoldDB" id="A0A921SUK9"/>
<dbReference type="Gene3D" id="2.160.20.10">
    <property type="entry name" value="Single-stranded right-handed beta-helix, Pectin lyase-like"/>
    <property type="match status" value="1"/>
</dbReference>
<proteinExistence type="predicted"/>
<organism evidence="2 3">
    <name type="scientific">Barnesiella viscericola</name>
    <dbReference type="NCBI Taxonomy" id="397865"/>
    <lineage>
        <taxon>Bacteria</taxon>
        <taxon>Pseudomonadati</taxon>
        <taxon>Bacteroidota</taxon>
        <taxon>Bacteroidia</taxon>
        <taxon>Bacteroidales</taxon>
        <taxon>Barnesiellaceae</taxon>
        <taxon>Barnesiella</taxon>
    </lineage>
</organism>
<dbReference type="InterPro" id="IPR012334">
    <property type="entry name" value="Pectin_lyas_fold"/>
</dbReference>
<dbReference type="EMBL" id="DYUD01000011">
    <property type="protein sequence ID" value="HJG88404.1"/>
    <property type="molecule type" value="Genomic_DNA"/>
</dbReference>
<dbReference type="Proteomes" id="UP000757103">
    <property type="component" value="Unassembled WGS sequence"/>
</dbReference>
<dbReference type="RefSeq" id="WP_273305449.1">
    <property type="nucleotide sequence ID" value="NZ_DYUD01000011.1"/>
</dbReference>
<evidence type="ECO:0000256" key="1">
    <source>
        <dbReference type="SAM" id="SignalP"/>
    </source>
</evidence>
<comment type="caution">
    <text evidence="2">The sequence shown here is derived from an EMBL/GenBank/DDBJ whole genome shotgun (WGS) entry which is preliminary data.</text>
</comment>
<dbReference type="InterPro" id="IPR011050">
    <property type="entry name" value="Pectin_lyase_fold/virulence"/>
</dbReference>
<reference evidence="2" key="1">
    <citation type="journal article" date="2021" name="PeerJ">
        <title>Extensive microbial diversity within the chicken gut microbiome revealed by metagenomics and culture.</title>
        <authorList>
            <person name="Gilroy R."/>
            <person name="Ravi A."/>
            <person name="Getino M."/>
            <person name="Pursley I."/>
            <person name="Horton D.L."/>
            <person name="Alikhan N.F."/>
            <person name="Baker D."/>
            <person name="Gharbi K."/>
            <person name="Hall N."/>
            <person name="Watson M."/>
            <person name="Adriaenssens E.M."/>
            <person name="Foster-Nyarko E."/>
            <person name="Jarju S."/>
            <person name="Secka A."/>
            <person name="Antonio M."/>
            <person name="Oren A."/>
            <person name="Chaudhuri R.R."/>
            <person name="La Ragione R."/>
            <person name="Hildebrand F."/>
            <person name="Pallen M.J."/>
        </authorList>
    </citation>
    <scope>NUCLEOTIDE SEQUENCE</scope>
    <source>
        <strain evidence="2">CHK121-7720</strain>
    </source>
</reference>
<feature type="signal peptide" evidence="1">
    <location>
        <begin position="1"/>
        <end position="22"/>
    </location>
</feature>
<dbReference type="NCBIfam" id="NF041518">
    <property type="entry name" value="choice_anch_Q"/>
    <property type="match status" value="1"/>
</dbReference>
<dbReference type="SMART" id="SM00710">
    <property type="entry name" value="PbH1"/>
    <property type="match status" value="7"/>
</dbReference>
<protein>
    <recommendedName>
        <fullName evidence="4">Right handed beta helix domain-containing protein</fullName>
    </recommendedName>
</protein>
<keyword evidence="1" id="KW-0732">Signal</keyword>
<reference evidence="2" key="2">
    <citation type="submission" date="2021-09" db="EMBL/GenBank/DDBJ databases">
        <authorList>
            <person name="Gilroy R."/>
        </authorList>
    </citation>
    <scope>NUCLEOTIDE SEQUENCE</scope>
    <source>
        <strain evidence="2">CHK121-7720</strain>
    </source>
</reference>
<accession>A0A921SUK9</accession>
<evidence type="ECO:0008006" key="4">
    <source>
        <dbReference type="Google" id="ProtNLM"/>
    </source>
</evidence>
<gene>
    <name evidence="2" type="ORF">K8U91_02855</name>
</gene>
<dbReference type="InterPro" id="IPR006626">
    <property type="entry name" value="PbH1"/>
</dbReference>
<evidence type="ECO:0000313" key="2">
    <source>
        <dbReference type="EMBL" id="HJG88404.1"/>
    </source>
</evidence>
<dbReference type="InterPro" id="IPR059226">
    <property type="entry name" value="Choice_anch_Q_dom"/>
</dbReference>
<dbReference type="SUPFAM" id="SSF51126">
    <property type="entry name" value="Pectin lyase-like"/>
    <property type="match status" value="1"/>
</dbReference>
<feature type="chain" id="PRO_5036834983" description="Right handed beta helix domain-containing protein" evidence="1">
    <location>
        <begin position="23"/>
        <end position="499"/>
    </location>
</feature>
<sequence>MKKICLLSSALLLSGVLSTMNADVIYVKENASGDGMSWSSPASLEDALTWAAKGDEIFVAKGTYTGSFSLKVAATVYGNCEGTETSAPTYTTAEGLETFLKGPGDKRVFILDGGASIYGFDISGGDATLETTGVGRGGGVYVNSGGGAIKYCRIHDNMAVDGSKQATEDNGRIPLRGVGGGAYVWNGRIENCIIENNVATTSPWKKTDNNVWSMGVGGGLCLEANEGAEADVVAMNCIIRNNSTTPNDDENSYPCQGGGIAIKSGYLVNSLVVGNRVNGSNNNQSIGGGIACTQKQAYVINCTAYDNHVMGLGGGIAFQSQNADGMRAVVSNCIAWNNTCRDDDYGAGLNNIRMGNAQTDGKLPERVTINVVCVPESTVASGAITSDPKFVDAAAGDFRLAEGSPCIDAGDDPAVEGYDVDLAGNPRIAGAAVDLGPYEYTGGSAIDEVEAYEGEVVRTQYYTLQGVEVTYPSVSGLYIVKKTLDTNQVITEKQFITIR</sequence>